<name>A0A0G0GBF9_9BACT</name>
<reference evidence="1 2" key="1">
    <citation type="journal article" date="2015" name="Nature">
        <title>rRNA introns, odd ribosomes, and small enigmatic genomes across a large radiation of phyla.</title>
        <authorList>
            <person name="Brown C.T."/>
            <person name="Hug L.A."/>
            <person name="Thomas B.C."/>
            <person name="Sharon I."/>
            <person name="Castelle C.J."/>
            <person name="Singh A."/>
            <person name="Wilkins M.J."/>
            <person name="Williams K.H."/>
            <person name="Banfield J.F."/>
        </authorList>
    </citation>
    <scope>NUCLEOTIDE SEQUENCE [LARGE SCALE GENOMIC DNA]</scope>
</reference>
<comment type="caution">
    <text evidence="1">The sequence shown here is derived from an EMBL/GenBank/DDBJ whole genome shotgun (WGS) entry which is preliminary data.</text>
</comment>
<organism evidence="1 2">
    <name type="scientific">Candidatus Magasanikbacteria bacterium GW2011_GWC2_37_14</name>
    <dbReference type="NCBI Taxonomy" id="1619046"/>
    <lineage>
        <taxon>Bacteria</taxon>
        <taxon>Candidatus Magasanikiibacteriota</taxon>
    </lineage>
</organism>
<evidence type="ECO:0000313" key="1">
    <source>
        <dbReference type="EMBL" id="KKQ27297.1"/>
    </source>
</evidence>
<dbReference type="AlphaFoldDB" id="A0A0G0GBF9"/>
<dbReference type="Proteomes" id="UP000034849">
    <property type="component" value="Unassembled WGS sequence"/>
</dbReference>
<protein>
    <submittedName>
        <fullName evidence="1">Uncharacterized protein</fullName>
    </submittedName>
</protein>
<proteinExistence type="predicted"/>
<sequence length="127" mass="14784">MGSQIIINDTLQITTEQGFPVEVLNLEKHQNSPITLAEVENKIFTFHKSSARIYHTPPTRCFLVQNINGKWLYWGKILMLEQTITSDDNYSQTTTGKYKIIEIYNPEYQKQITLHETPEGLSYFLKD</sequence>
<gene>
    <name evidence="1" type="ORF">US42_C0011G0035</name>
</gene>
<evidence type="ECO:0000313" key="2">
    <source>
        <dbReference type="Proteomes" id="UP000034849"/>
    </source>
</evidence>
<dbReference type="EMBL" id="LBSX01000011">
    <property type="protein sequence ID" value="KKQ27297.1"/>
    <property type="molecule type" value="Genomic_DNA"/>
</dbReference>
<accession>A0A0G0GBF9</accession>
<dbReference type="STRING" id="1619046.US42_C0011G0035"/>